<dbReference type="PROSITE" id="PS51257">
    <property type="entry name" value="PROKAR_LIPOPROTEIN"/>
    <property type="match status" value="1"/>
</dbReference>
<sequence length="479" mass="51512">MTMMKQVITHSKYALLAALLLMLGFSACERSVDGLPEAEFSSNPEVFIDGFSPGLEYFPFEGSVLNAFTVDTETFFGNRGASMRFDVPNVGDPAGAFAGAIFRDDFGGRNLTSYNALTFYAKATRGGTINEIGFGQDFLGNEFEATQNNLQLTTNWRKYTIPIPDPSVLTQSRGLFWYAEGPENGEGYSFWIDELRYEFVEDIAQPRPAIQQGTDASQILFIGSGAQVTGLTYTANLGDGQDVTVSAAPAYFDFASSNTSVATVNDAGRVTVVGEGEAVITASLAGVDAAGSLRVESLGEFIAAPTPEELPENVISIFSDVPGFDDVPVDFYNGFYEPFQTTTSNDFEVDGDRVLAYENFNFVGIEFNQNVPTIDASEMTHLSLHIFLPDTVPPNSAFRARIVNNLGGAGGPESSASATVSNNTGLVSGEWVRVLVPLTGMPDRSNLGQIVFDSDQGPGLQGSTIWVDNIYLFNANAAN</sequence>
<dbReference type="SUPFAM" id="SSF49785">
    <property type="entry name" value="Galactose-binding domain-like"/>
    <property type="match status" value="2"/>
</dbReference>
<dbReference type="KEGG" id="cprv:CYPRO_1470"/>
<organism evidence="1 2">
    <name type="scientific">Cyclonatronum proteinivorum</name>
    <dbReference type="NCBI Taxonomy" id="1457365"/>
    <lineage>
        <taxon>Bacteria</taxon>
        <taxon>Pseudomonadati</taxon>
        <taxon>Balneolota</taxon>
        <taxon>Balneolia</taxon>
        <taxon>Balneolales</taxon>
        <taxon>Cyclonatronaceae</taxon>
        <taxon>Cyclonatronum</taxon>
    </lineage>
</organism>
<keyword evidence="2" id="KW-1185">Reference proteome</keyword>
<name>A0A345UJS4_9BACT</name>
<evidence type="ECO:0000313" key="2">
    <source>
        <dbReference type="Proteomes" id="UP000254808"/>
    </source>
</evidence>
<evidence type="ECO:0000313" key="1">
    <source>
        <dbReference type="EMBL" id="AXJ00726.1"/>
    </source>
</evidence>
<dbReference type="Gene3D" id="2.60.40.1080">
    <property type="match status" value="1"/>
</dbReference>
<dbReference type="Proteomes" id="UP000254808">
    <property type="component" value="Chromosome"/>
</dbReference>
<evidence type="ECO:0008006" key="3">
    <source>
        <dbReference type="Google" id="ProtNLM"/>
    </source>
</evidence>
<accession>A0A345UJS4</accession>
<dbReference type="EMBL" id="CP027806">
    <property type="protein sequence ID" value="AXJ00726.1"/>
    <property type="molecule type" value="Genomic_DNA"/>
</dbReference>
<gene>
    <name evidence="1" type="ORF">CYPRO_1470</name>
</gene>
<proteinExistence type="predicted"/>
<protein>
    <recommendedName>
        <fullName evidence="3">Ig-like domain (Group 2)</fullName>
    </recommendedName>
</protein>
<reference evidence="1 2" key="1">
    <citation type="submission" date="2018-03" db="EMBL/GenBank/DDBJ databases">
        <title>Phenotypic and genomic properties of Cyclonatronum proteinivorum gen. nov., sp. nov., a haloalkaliphilic bacteroidete from soda lakes possessing Na+-translocating rhodopsin.</title>
        <authorList>
            <person name="Toshchakov S.V."/>
            <person name="Korzhenkov A."/>
            <person name="Samarov N.I."/>
            <person name="Kublanov I.V."/>
            <person name="Muntyan M.S."/>
            <person name="Sorokin D.Y."/>
        </authorList>
    </citation>
    <scope>NUCLEOTIDE SEQUENCE [LARGE SCALE GENOMIC DNA]</scope>
    <source>
        <strain evidence="1 2">Omega</strain>
    </source>
</reference>
<dbReference type="SUPFAM" id="SSF49373">
    <property type="entry name" value="Invasin/intimin cell-adhesion fragments"/>
    <property type="match status" value="1"/>
</dbReference>
<dbReference type="InterPro" id="IPR008964">
    <property type="entry name" value="Invasin/intimin_cell_adhesion"/>
</dbReference>
<dbReference type="AlphaFoldDB" id="A0A345UJS4"/>
<dbReference type="InterPro" id="IPR008979">
    <property type="entry name" value="Galactose-bd-like_sf"/>
</dbReference>
<dbReference type="Gene3D" id="2.60.120.430">
    <property type="entry name" value="Galactose-binding lectin"/>
    <property type="match status" value="2"/>
</dbReference>